<reference evidence="14 15" key="1">
    <citation type="submission" date="2022-01" db="EMBL/GenBank/DDBJ databases">
        <title>Desulfofustis limnae sp. nov., a novel mesophilic sulfate-reducing bacterium isolated from marsh soil.</title>
        <authorList>
            <person name="Watanabe M."/>
            <person name="Takahashi A."/>
            <person name="Kojima H."/>
            <person name="Fukui M."/>
        </authorList>
    </citation>
    <scope>NUCLEOTIDE SEQUENCE [LARGE SCALE GENOMIC DNA]</scope>
    <source>
        <strain evidence="14 15">PPLL</strain>
    </source>
</reference>
<dbReference type="Pfam" id="PF01627">
    <property type="entry name" value="Hpt"/>
    <property type="match status" value="1"/>
</dbReference>
<dbReference type="InterPro" id="IPR036641">
    <property type="entry name" value="HPT_dom_sf"/>
</dbReference>
<feature type="modified residue" description="Phosphohistidine" evidence="7">
    <location>
        <position position="844"/>
    </location>
</feature>
<feature type="transmembrane region" description="Helical" evidence="9">
    <location>
        <begin position="6"/>
        <end position="25"/>
    </location>
</feature>
<organism evidence="14 15">
    <name type="scientific">Desulfofustis limnaeus</name>
    <dbReference type="NCBI Taxonomy" id="2740163"/>
    <lineage>
        <taxon>Bacteria</taxon>
        <taxon>Pseudomonadati</taxon>
        <taxon>Thermodesulfobacteriota</taxon>
        <taxon>Desulfobulbia</taxon>
        <taxon>Desulfobulbales</taxon>
        <taxon>Desulfocapsaceae</taxon>
        <taxon>Desulfofustis</taxon>
    </lineage>
</organism>
<dbReference type="Proteomes" id="UP000830055">
    <property type="component" value="Chromosome"/>
</dbReference>
<evidence type="ECO:0000256" key="8">
    <source>
        <dbReference type="PROSITE-ProRule" id="PRU00169"/>
    </source>
</evidence>
<feature type="domain" description="Response regulatory" evidence="11">
    <location>
        <begin position="647"/>
        <end position="766"/>
    </location>
</feature>
<keyword evidence="15" id="KW-1185">Reference proteome</keyword>
<dbReference type="Gene3D" id="1.10.287.130">
    <property type="match status" value="1"/>
</dbReference>
<gene>
    <name evidence="14" type="primary">gacS</name>
    <name evidence="14" type="ORF">DPPLL_24340</name>
</gene>
<dbReference type="PROSITE" id="PS50109">
    <property type="entry name" value="HIS_KIN"/>
    <property type="match status" value="1"/>
</dbReference>
<dbReference type="InterPro" id="IPR003661">
    <property type="entry name" value="HisK_dim/P_dom"/>
</dbReference>
<evidence type="ECO:0000313" key="15">
    <source>
        <dbReference type="Proteomes" id="UP000830055"/>
    </source>
</evidence>
<dbReference type="CDD" id="cd16922">
    <property type="entry name" value="HATPase_EvgS-ArcB-TorS-like"/>
    <property type="match status" value="1"/>
</dbReference>
<dbReference type="InterPro" id="IPR036097">
    <property type="entry name" value="HisK_dim/P_sf"/>
</dbReference>
<evidence type="ECO:0000256" key="6">
    <source>
        <dbReference type="ARBA" id="ARBA00022777"/>
    </source>
</evidence>
<dbReference type="SMART" id="SM00388">
    <property type="entry name" value="HisKA"/>
    <property type="match status" value="1"/>
</dbReference>
<dbReference type="Pfam" id="PF02518">
    <property type="entry name" value="HATPase_c"/>
    <property type="match status" value="1"/>
</dbReference>
<dbReference type="EMBL" id="AP025516">
    <property type="protein sequence ID" value="BDD88069.1"/>
    <property type="molecule type" value="Genomic_DNA"/>
</dbReference>
<comment type="subcellular location">
    <subcellularLocation>
        <location evidence="2">Membrane</location>
    </subcellularLocation>
</comment>
<evidence type="ECO:0000256" key="7">
    <source>
        <dbReference type="PROSITE-ProRule" id="PRU00110"/>
    </source>
</evidence>
<dbReference type="PANTHER" id="PTHR45339">
    <property type="entry name" value="HYBRID SIGNAL TRANSDUCTION HISTIDINE KINASE J"/>
    <property type="match status" value="1"/>
</dbReference>
<dbReference type="CDD" id="cd06225">
    <property type="entry name" value="HAMP"/>
    <property type="match status" value="1"/>
</dbReference>
<dbReference type="RefSeq" id="WP_284151459.1">
    <property type="nucleotide sequence ID" value="NZ_AP025516.1"/>
</dbReference>
<dbReference type="SUPFAM" id="SSF55874">
    <property type="entry name" value="ATPase domain of HSP90 chaperone/DNA topoisomerase II/histidine kinase"/>
    <property type="match status" value="1"/>
</dbReference>
<sequence length="910" mass="100718">MTLLSLATTGIALLLLFSLALVVHVRQLRETMADHLLFLAAAISQTGLPEDGRAAPETAQKLVTALEVDEDIELAALYDAQARVVAAYQRGDDDEHALWQVAAQEVDARLFLANNSFHLLLSQIIRQGEKNLGRVVLVSRLPRLEKQMVLAAVAMLFGMGLFVVVNHLAARRLQRAISEPVDRLAATARRITELGDYSIRVEQGGRDEIGGLIDHFNSMLDAIQVRDRELHQHRHNLELLVEERTEELRRRRDEALAASQAKTEFLANMSHEIRTLMNGVIGVLSLLKDAPLSEEHRRLLATAARSADSLLHIINDILDFSKIDAGMIEFESIPFDVGQLVEEVALLYVDAVNLRNIDLLCQVPPDLGGKIQGDPTRLRQILTNLLSNAVKFTKAGQIVLRVECIEVSEQKLLLRFVVKDSGIGIPEKHLPRLFEKFTQADGSITRHYGGTGLGLSVCKQLVELQGGDIGAYSRLGEGTEFWFTMPFTTSDGQPATRLVNTIQDELILLVIGNQTARVILESYLLEAGARVVCCRDHSEALEQLREAAQHGRSYDTIILDEAFYDESHPHRFLEHRGISEEKAGPRLILLCRRTASFSTRFPDGVAAIVYQPILRAQLVEALNGAAEQHLGVAESVAGARPVLPGGTILLVDDEPINRMVVCAILERFGLVVHSAANGREAIERAAAHRYQIILMDIQMPEMSGYEATERIRSRELTDGREPTVIIAMTANALKSTRMRCLQSGMDDFISKPINPEMLAERLRPWFAGNNVTAEQLGEKSQHEMDDGEIGLLWSRPEALHLAGGDPALLRGLIKLFLERHGLLLARVEQAIMAEDPQQLDDAAHALKGALNHFCAARAHREALLLEMRGKSGEMSDCAEIFSRLTVEVARLTELLARETAEANGNSNQLN</sequence>
<evidence type="ECO:0000256" key="2">
    <source>
        <dbReference type="ARBA" id="ARBA00004370"/>
    </source>
</evidence>
<evidence type="ECO:0000259" key="11">
    <source>
        <dbReference type="PROSITE" id="PS50110"/>
    </source>
</evidence>
<evidence type="ECO:0000259" key="10">
    <source>
        <dbReference type="PROSITE" id="PS50109"/>
    </source>
</evidence>
<feature type="domain" description="Histidine kinase" evidence="10">
    <location>
        <begin position="268"/>
        <end position="489"/>
    </location>
</feature>
<evidence type="ECO:0000256" key="4">
    <source>
        <dbReference type="ARBA" id="ARBA00022553"/>
    </source>
</evidence>
<dbReference type="Pfam" id="PF00672">
    <property type="entry name" value="HAMP"/>
    <property type="match status" value="1"/>
</dbReference>
<dbReference type="Gene3D" id="3.30.565.10">
    <property type="entry name" value="Histidine kinase-like ATPase, C-terminal domain"/>
    <property type="match status" value="1"/>
</dbReference>
<dbReference type="PROSITE" id="PS50110">
    <property type="entry name" value="RESPONSE_REGULATORY"/>
    <property type="match status" value="1"/>
</dbReference>
<dbReference type="InterPro" id="IPR036890">
    <property type="entry name" value="HATPase_C_sf"/>
</dbReference>
<proteinExistence type="predicted"/>
<protein>
    <recommendedName>
        <fullName evidence="3">histidine kinase</fullName>
        <ecNumber evidence="3">2.7.13.3</ecNumber>
    </recommendedName>
</protein>
<dbReference type="InterPro" id="IPR005467">
    <property type="entry name" value="His_kinase_dom"/>
</dbReference>
<dbReference type="SMART" id="SM00448">
    <property type="entry name" value="REC"/>
    <property type="match status" value="1"/>
</dbReference>
<dbReference type="InterPro" id="IPR003660">
    <property type="entry name" value="HAMP_dom"/>
</dbReference>
<accession>A0ABN6M598</accession>
<dbReference type="PROSITE" id="PS50894">
    <property type="entry name" value="HPT"/>
    <property type="match status" value="1"/>
</dbReference>
<dbReference type="PANTHER" id="PTHR45339:SF5">
    <property type="entry name" value="HISTIDINE KINASE"/>
    <property type="match status" value="1"/>
</dbReference>
<evidence type="ECO:0000256" key="9">
    <source>
        <dbReference type="SAM" id="Phobius"/>
    </source>
</evidence>
<dbReference type="Gene3D" id="6.10.340.10">
    <property type="match status" value="1"/>
</dbReference>
<keyword evidence="9" id="KW-0472">Membrane</keyword>
<name>A0ABN6M598_9BACT</name>
<dbReference type="SUPFAM" id="SSF52172">
    <property type="entry name" value="CheY-like"/>
    <property type="match status" value="2"/>
</dbReference>
<dbReference type="SUPFAM" id="SSF47226">
    <property type="entry name" value="Histidine-containing phosphotransfer domain, HPT domain"/>
    <property type="match status" value="1"/>
</dbReference>
<dbReference type="CDD" id="cd00082">
    <property type="entry name" value="HisKA"/>
    <property type="match status" value="1"/>
</dbReference>
<dbReference type="SUPFAM" id="SSF158472">
    <property type="entry name" value="HAMP domain-like"/>
    <property type="match status" value="1"/>
</dbReference>
<dbReference type="PROSITE" id="PS50885">
    <property type="entry name" value="HAMP"/>
    <property type="match status" value="1"/>
</dbReference>
<feature type="domain" description="HPt" evidence="13">
    <location>
        <begin position="805"/>
        <end position="898"/>
    </location>
</feature>
<dbReference type="Gene3D" id="3.40.50.2300">
    <property type="match status" value="1"/>
</dbReference>
<dbReference type="GO" id="GO:0016301">
    <property type="term" value="F:kinase activity"/>
    <property type="evidence" value="ECO:0007669"/>
    <property type="project" value="UniProtKB-KW"/>
</dbReference>
<dbReference type="InterPro" id="IPR008207">
    <property type="entry name" value="Sig_transdc_His_kin_Hpt_dom"/>
</dbReference>
<dbReference type="CDD" id="cd17546">
    <property type="entry name" value="REC_hyHK_CKI1_RcsC-like"/>
    <property type="match status" value="1"/>
</dbReference>
<evidence type="ECO:0000256" key="3">
    <source>
        <dbReference type="ARBA" id="ARBA00012438"/>
    </source>
</evidence>
<dbReference type="InterPro" id="IPR004358">
    <property type="entry name" value="Sig_transdc_His_kin-like_C"/>
</dbReference>
<feature type="modified residue" description="4-aspartylphosphate" evidence="8">
    <location>
        <position position="696"/>
    </location>
</feature>
<keyword evidence="6 14" id="KW-0418">Kinase</keyword>
<dbReference type="InterPro" id="IPR011006">
    <property type="entry name" value="CheY-like_superfamily"/>
</dbReference>
<evidence type="ECO:0000256" key="5">
    <source>
        <dbReference type="ARBA" id="ARBA00022679"/>
    </source>
</evidence>
<keyword evidence="5" id="KW-0808">Transferase</keyword>
<dbReference type="Pfam" id="PF00072">
    <property type="entry name" value="Response_reg"/>
    <property type="match status" value="1"/>
</dbReference>
<evidence type="ECO:0000313" key="14">
    <source>
        <dbReference type="EMBL" id="BDD88069.1"/>
    </source>
</evidence>
<dbReference type="InterPro" id="IPR003594">
    <property type="entry name" value="HATPase_dom"/>
</dbReference>
<keyword evidence="9" id="KW-0812">Transmembrane</keyword>
<dbReference type="Gene3D" id="1.20.120.160">
    <property type="entry name" value="HPT domain"/>
    <property type="match status" value="1"/>
</dbReference>
<dbReference type="SMART" id="SM00304">
    <property type="entry name" value="HAMP"/>
    <property type="match status" value="1"/>
</dbReference>
<evidence type="ECO:0000259" key="12">
    <source>
        <dbReference type="PROSITE" id="PS50885"/>
    </source>
</evidence>
<dbReference type="EC" id="2.7.13.3" evidence="3"/>
<dbReference type="Pfam" id="PF00512">
    <property type="entry name" value="HisKA"/>
    <property type="match status" value="1"/>
</dbReference>
<keyword evidence="4 8" id="KW-0597">Phosphoprotein</keyword>
<dbReference type="SMART" id="SM00387">
    <property type="entry name" value="HATPase_c"/>
    <property type="match status" value="1"/>
</dbReference>
<dbReference type="SUPFAM" id="SSF47384">
    <property type="entry name" value="Homodimeric domain of signal transducing histidine kinase"/>
    <property type="match status" value="1"/>
</dbReference>
<evidence type="ECO:0000259" key="13">
    <source>
        <dbReference type="PROSITE" id="PS50894"/>
    </source>
</evidence>
<feature type="domain" description="HAMP" evidence="12">
    <location>
        <begin position="175"/>
        <end position="228"/>
    </location>
</feature>
<dbReference type="PRINTS" id="PR00344">
    <property type="entry name" value="BCTRLSENSOR"/>
</dbReference>
<feature type="transmembrane region" description="Helical" evidence="9">
    <location>
        <begin position="149"/>
        <end position="169"/>
    </location>
</feature>
<keyword evidence="9" id="KW-1133">Transmembrane helix</keyword>
<dbReference type="InterPro" id="IPR001789">
    <property type="entry name" value="Sig_transdc_resp-reg_receiver"/>
</dbReference>
<evidence type="ECO:0000256" key="1">
    <source>
        <dbReference type="ARBA" id="ARBA00000085"/>
    </source>
</evidence>
<comment type="catalytic activity">
    <reaction evidence="1">
        <text>ATP + protein L-histidine = ADP + protein N-phospho-L-histidine.</text>
        <dbReference type="EC" id="2.7.13.3"/>
    </reaction>
</comment>